<name>A0ABR2EW80_9ROSI</name>
<dbReference type="EMBL" id="JBBPBM010000010">
    <property type="protein sequence ID" value="KAK8566136.1"/>
    <property type="molecule type" value="Genomic_DNA"/>
</dbReference>
<dbReference type="Proteomes" id="UP001472677">
    <property type="component" value="Unassembled WGS sequence"/>
</dbReference>
<gene>
    <name evidence="6" type="ORF">V6N12_059671</name>
</gene>
<keyword evidence="1" id="KW-0805">Transcription regulation</keyword>
<dbReference type="InterPro" id="IPR036093">
    <property type="entry name" value="NAC_dom_sf"/>
</dbReference>
<keyword evidence="2" id="KW-0238">DNA-binding</keyword>
<feature type="domain" description="NAC" evidence="5">
    <location>
        <begin position="8"/>
        <end position="141"/>
    </location>
</feature>
<evidence type="ECO:0000256" key="2">
    <source>
        <dbReference type="ARBA" id="ARBA00023125"/>
    </source>
</evidence>
<dbReference type="Gene3D" id="2.170.150.80">
    <property type="entry name" value="NAC domain"/>
    <property type="match status" value="1"/>
</dbReference>
<evidence type="ECO:0000256" key="3">
    <source>
        <dbReference type="ARBA" id="ARBA00023163"/>
    </source>
</evidence>
<evidence type="ECO:0000313" key="6">
    <source>
        <dbReference type="EMBL" id="KAK8566136.1"/>
    </source>
</evidence>
<protein>
    <recommendedName>
        <fullName evidence="5">NAC domain-containing protein</fullName>
    </recommendedName>
</protein>
<dbReference type="PROSITE" id="PS51005">
    <property type="entry name" value="NAC"/>
    <property type="match status" value="1"/>
</dbReference>
<keyword evidence="3" id="KW-0804">Transcription</keyword>
<dbReference type="PANTHER" id="PTHR31744:SF210">
    <property type="entry name" value="NAC DOMAIN-CONTAINING PROTEIN 86-LIKE"/>
    <property type="match status" value="1"/>
</dbReference>
<organism evidence="6 7">
    <name type="scientific">Hibiscus sabdariffa</name>
    <name type="common">roselle</name>
    <dbReference type="NCBI Taxonomy" id="183260"/>
    <lineage>
        <taxon>Eukaryota</taxon>
        <taxon>Viridiplantae</taxon>
        <taxon>Streptophyta</taxon>
        <taxon>Embryophyta</taxon>
        <taxon>Tracheophyta</taxon>
        <taxon>Spermatophyta</taxon>
        <taxon>Magnoliopsida</taxon>
        <taxon>eudicotyledons</taxon>
        <taxon>Gunneridae</taxon>
        <taxon>Pentapetalae</taxon>
        <taxon>rosids</taxon>
        <taxon>malvids</taxon>
        <taxon>Malvales</taxon>
        <taxon>Malvaceae</taxon>
        <taxon>Malvoideae</taxon>
        <taxon>Hibiscus</taxon>
    </lineage>
</organism>
<evidence type="ECO:0000256" key="4">
    <source>
        <dbReference type="ARBA" id="ARBA00023242"/>
    </source>
</evidence>
<dbReference type="InterPro" id="IPR003441">
    <property type="entry name" value="NAC-dom"/>
</dbReference>
<dbReference type="SUPFAM" id="SSF101941">
    <property type="entry name" value="NAC domain"/>
    <property type="match status" value="1"/>
</dbReference>
<evidence type="ECO:0000259" key="5">
    <source>
        <dbReference type="PROSITE" id="PS51005"/>
    </source>
</evidence>
<keyword evidence="4" id="KW-0539">Nucleus</keyword>
<proteinExistence type="predicted"/>
<evidence type="ECO:0000256" key="1">
    <source>
        <dbReference type="ARBA" id="ARBA00023015"/>
    </source>
</evidence>
<keyword evidence="7" id="KW-1185">Reference proteome</keyword>
<accession>A0ABR2EW80</accession>
<evidence type="ECO:0000313" key="7">
    <source>
        <dbReference type="Proteomes" id="UP001472677"/>
    </source>
</evidence>
<comment type="caution">
    <text evidence="6">The sequence shown here is derived from an EMBL/GenBank/DDBJ whole genome shotgun (WGS) entry which is preliminary data.</text>
</comment>
<dbReference type="Pfam" id="PF02365">
    <property type="entry name" value="NAM"/>
    <property type="match status" value="1"/>
</dbReference>
<dbReference type="PANTHER" id="PTHR31744">
    <property type="entry name" value="PROTEIN CUP-SHAPED COTYLEDON 2-RELATED"/>
    <property type="match status" value="1"/>
</dbReference>
<sequence>MGKNTLALAPGFRFHPTDEELVLYYLKMKILGKKISVNPIAEVDVYKYAPWDLPDLSCWKTDWVMHEYRLAGKTLADTGIVPASLEPEGPMVAVADSVPASFEADDNIIPSMLDVLAEDDGQTDPFIICEEDDILSVKEFN</sequence>
<reference evidence="6 7" key="1">
    <citation type="journal article" date="2024" name="G3 (Bethesda)">
        <title>Genome assembly of Hibiscus sabdariffa L. provides insights into metabolisms of medicinal natural products.</title>
        <authorList>
            <person name="Kim T."/>
        </authorList>
    </citation>
    <scope>NUCLEOTIDE SEQUENCE [LARGE SCALE GENOMIC DNA]</scope>
    <source>
        <strain evidence="6">TK-2024</strain>
        <tissue evidence="6">Old leaves</tissue>
    </source>
</reference>